<dbReference type="SUPFAM" id="SSF47336">
    <property type="entry name" value="ACP-like"/>
    <property type="match status" value="1"/>
</dbReference>
<dbReference type="Proteomes" id="UP000530928">
    <property type="component" value="Unassembled WGS sequence"/>
</dbReference>
<comment type="caution">
    <text evidence="2">The sequence shown here is derived from an EMBL/GenBank/DDBJ whole genome shotgun (WGS) entry which is preliminary data.</text>
</comment>
<reference evidence="2 3" key="1">
    <citation type="submission" date="2020-07" db="EMBL/GenBank/DDBJ databases">
        <title>Genomic Encyclopedia of Type Strains, Phase IV (KMG-IV): sequencing the most valuable type-strain genomes for metagenomic binning, comparative biology and taxonomic classification.</title>
        <authorList>
            <person name="Goeker M."/>
        </authorList>
    </citation>
    <scope>NUCLEOTIDE SEQUENCE [LARGE SCALE GENOMIC DNA]</scope>
    <source>
        <strain evidence="2 3">DSM 45533</strain>
    </source>
</reference>
<sequence length="77" mass="8070">MLRERIAELVSQASGGELEAAEVLAADCPLPALGVTSLVYIRLLDAIELEYGVDLDAEAGWLDTLDGLVASLEAAGR</sequence>
<dbReference type="InterPro" id="IPR036736">
    <property type="entry name" value="ACP-like_sf"/>
</dbReference>
<keyword evidence="3" id="KW-1185">Reference proteome</keyword>
<feature type="domain" description="Carrier" evidence="1">
    <location>
        <begin position="20"/>
        <end position="59"/>
    </location>
</feature>
<protein>
    <submittedName>
        <fullName evidence="2">Acyl carrier protein</fullName>
    </submittedName>
</protein>
<dbReference type="EMBL" id="JACDUR010000002">
    <property type="protein sequence ID" value="MBA2890559.1"/>
    <property type="molecule type" value="Genomic_DNA"/>
</dbReference>
<evidence type="ECO:0000313" key="2">
    <source>
        <dbReference type="EMBL" id="MBA2890559.1"/>
    </source>
</evidence>
<dbReference type="Pfam" id="PF00550">
    <property type="entry name" value="PP-binding"/>
    <property type="match status" value="1"/>
</dbReference>
<proteinExistence type="predicted"/>
<accession>A0A7W0HP73</accession>
<dbReference type="RefSeq" id="WP_181609373.1">
    <property type="nucleotide sequence ID" value="NZ_BAABAM010000006.1"/>
</dbReference>
<evidence type="ECO:0000259" key="1">
    <source>
        <dbReference type="Pfam" id="PF00550"/>
    </source>
</evidence>
<evidence type="ECO:0000313" key="3">
    <source>
        <dbReference type="Proteomes" id="UP000530928"/>
    </source>
</evidence>
<dbReference type="AlphaFoldDB" id="A0A7W0HP73"/>
<dbReference type="InterPro" id="IPR009081">
    <property type="entry name" value="PP-bd_ACP"/>
</dbReference>
<organism evidence="2 3">
    <name type="scientific">Nonomuraea soli</name>
    <dbReference type="NCBI Taxonomy" id="1032476"/>
    <lineage>
        <taxon>Bacteria</taxon>
        <taxon>Bacillati</taxon>
        <taxon>Actinomycetota</taxon>
        <taxon>Actinomycetes</taxon>
        <taxon>Streptosporangiales</taxon>
        <taxon>Streptosporangiaceae</taxon>
        <taxon>Nonomuraea</taxon>
    </lineage>
</organism>
<name>A0A7W0HP73_9ACTN</name>
<dbReference type="Gene3D" id="1.10.1200.10">
    <property type="entry name" value="ACP-like"/>
    <property type="match status" value="1"/>
</dbReference>
<gene>
    <name evidence="2" type="ORF">HNR30_001900</name>
</gene>